<dbReference type="SUPFAM" id="SSF47769">
    <property type="entry name" value="SAM/Pointed domain"/>
    <property type="match status" value="1"/>
</dbReference>
<dbReference type="EC" id="2.7.11.25" evidence="5"/>
<dbReference type="PANTHER" id="PTHR16154:SF6">
    <property type="entry name" value="SPINOPHILIN, ISOFORM J"/>
    <property type="match status" value="1"/>
</dbReference>
<evidence type="ECO:0000313" key="6">
    <source>
        <dbReference type="Proteomes" id="UP001357485"/>
    </source>
</evidence>
<evidence type="ECO:0000256" key="1">
    <source>
        <dbReference type="ARBA" id="ARBA00022553"/>
    </source>
</evidence>
<dbReference type="EMBL" id="JAVRRA010026257">
    <property type="protein sequence ID" value="KAK5093252.1"/>
    <property type="molecule type" value="Genomic_DNA"/>
</dbReference>
<dbReference type="Pfam" id="PF00536">
    <property type="entry name" value="SAM_1"/>
    <property type="match status" value="1"/>
</dbReference>
<evidence type="ECO:0000256" key="2">
    <source>
        <dbReference type="ARBA" id="ARBA00023054"/>
    </source>
</evidence>
<feature type="region of interest" description="Disordered" evidence="3">
    <location>
        <begin position="1"/>
        <end position="22"/>
    </location>
</feature>
<dbReference type="Proteomes" id="UP001357485">
    <property type="component" value="Unassembled WGS sequence"/>
</dbReference>
<feature type="compositionally biased region" description="Basic and acidic residues" evidence="3">
    <location>
        <begin position="170"/>
        <end position="181"/>
    </location>
</feature>
<dbReference type="GO" id="GO:0004709">
    <property type="term" value="F:MAP kinase kinase kinase activity"/>
    <property type="evidence" value="ECO:0007669"/>
    <property type="project" value="UniProtKB-EC"/>
</dbReference>
<dbReference type="PROSITE" id="PS50105">
    <property type="entry name" value="SAM_DOMAIN"/>
    <property type="match status" value="1"/>
</dbReference>
<gene>
    <name evidence="5" type="primary">STE11_1</name>
    <name evidence="5" type="ORF">LTR16_007569</name>
</gene>
<evidence type="ECO:0000313" key="5">
    <source>
        <dbReference type="EMBL" id="KAK5093252.1"/>
    </source>
</evidence>
<evidence type="ECO:0000256" key="3">
    <source>
        <dbReference type="SAM" id="MobiDB-lite"/>
    </source>
</evidence>
<protein>
    <submittedName>
        <fullName evidence="5">ATP binding</fullName>
        <ecNumber evidence="5">2.7.11.25</ecNumber>
    </submittedName>
</protein>
<dbReference type="CDD" id="cd09534">
    <property type="entry name" value="SAM_Ste11_fungal"/>
    <property type="match status" value="1"/>
</dbReference>
<accession>A0ABR0KBX6</accession>
<name>A0ABR0KBX6_9PEZI</name>
<dbReference type="InterPro" id="IPR001660">
    <property type="entry name" value="SAM"/>
</dbReference>
<dbReference type="PANTHER" id="PTHR16154">
    <property type="entry name" value="NEURABIN"/>
    <property type="match status" value="1"/>
</dbReference>
<dbReference type="InterPro" id="IPR013761">
    <property type="entry name" value="SAM/pointed_sf"/>
</dbReference>
<keyword evidence="6" id="KW-1185">Reference proteome</keyword>
<dbReference type="InterPro" id="IPR043446">
    <property type="entry name" value="Neurabin-like"/>
</dbReference>
<feature type="non-terminal residue" evidence="5">
    <location>
        <position position="181"/>
    </location>
</feature>
<feature type="non-terminal residue" evidence="5">
    <location>
        <position position="1"/>
    </location>
</feature>
<feature type="domain" description="SAM" evidence="4">
    <location>
        <begin position="27"/>
        <end position="90"/>
    </location>
</feature>
<proteinExistence type="predicted"/>
<organism evidence="5 6">
    <name type="scientific">Cryomyces antarcticus</name>
    <dbReference type="NCBI Taxonomy" id="329879"/>
    <lineage>
        <taxon>Eukaryota</taxon>
        <taxon>Fungi</taxon>
        <taxon>Dikarya</taxon>
        <taxon>Ascomycota</taxon>
        <taxon>Pezizomycotina</taxon>
        <taxon>Dothideomycetes</taxon>
        <taxon>Dothideomycetes incertae sedis</taxon>
        <taxon>Cryomyces</taxon>
    </lineage>
</organism>
<feature type="region of interest" description="Disordered" evidence="3">
    <location>
        <begin position="102"/>
        <end position="181"/>
    </location>
</feature>
<feature type="compositionally biased region" description="Polar residues" evidence="3">
    <location>
        <begin position="9"/>
        <end position="20"/>
    </location>
</feature>
<keyword evidence="2" id="KW-0175">Coiled coil</keyword>
<keyword evidence="1" id="KW-0597">Phosphoprotein</keyword>
<dbReference type="SMART" id="SM00454">
    <property type="entry name" value="SAM"/>
    <property type="match status" value="1"/>
</dbReference>
<sequence>TGHGVFASPTESEFSETSGAHGSVRDWDEERVGAWLRSINCSQYVELFQQNNINGENLMDMDQATLKDMGIKKIGDRVRIGSQAKLFRNSVYKRTSKRNINRDSLATLDNPIYTPTSSDSARPLQPTRPGTTSRPEKRLSRQIVGSELNYASAMPISVIKSSSRPGSPHVDQDGRSTRGQR</sequence>
<keyword evidence="5" id="KW-0808">Transferase</keyword>
<comment type="caution">
    <text evidence="5">The sequence shown here is derived from an EMBL/GenBank/DDBJ whole genome shotgun (WGS) entry which is preliminary data.</text>
</comment>
<evidence type="ECO:0000259" key="4">
    <source>
        <dbReference type="PROSITE" id="PS50105"/>
    </source>
</evidence>
<reference evidence="5 6" key="1">
    <citation type="submission" date="2023-08" db="EMBL/GenBank/DDBJ databases">
        <title>Black Yeasts Isolated from many extreme environments.</title>
        <authorList>
            <person name="Coleine C."/>
            <person name="Stajich J.E."/>
            <person name="Selbmann L."/>
        </authorList>
    </citation>
    <scope>NUCLEOTIDE SEQUENCE [LARGE SCALE GENOMIC DNA]</scope>
    <source>
        <strain evidence="5 6">CCFEE 536</strain>
    </source>
</reference>
<dbReference type="Gene3D" id="1.10.150.50">
    <property type="entry name" value="Transcription Factor, Ets-1"/>
    <property type="match status" value="1"/>
</dbReference>